<keyword evidence="2" id="KW-1185">Reference proteome</keyword>
<reference evidence="2" key="1">
    <citation type="journal article" date="2020" name="Genome Biol.">
        <title>Gamete binning: chromosome-level and haplotype-resolved genome assembly enabled by high-throughput single-cell sequencing of gamete genomes.</title>
        <authorList>
            <person name="Campoy J.A."/>
            <person name="Sun H."/>
            <person name="Goel M."/>
            <person name="Jiao W.-B."/>
            <person name="Folz-Donahue K."/>
            <person name="Wang N."/>
            <person name="Rubio M."/>
            <person name="Liu C."/>
            <person name="Kukat C."/>
            <person name="Ruiz D."/>
            <person name="Huettel B."/>
            <person name="Schneeberger K."/>
        </authorList>
    </citation>
    <scope>NUCLEOTIDE SEQUENCE [LARGE SCALE GENOMIC DNA]</scope>
    <source>
        <strain evidence="2">cv. Rojo Pasion</strain>
    </source>
</reference>
<dbReference type="OrthoDB" id="10440782at2759"/>
<gene>
    <name evidence="1" type="ORF">ORAREDHAP_LOCUS35004</name>
</gene>
<protein>
    <submittedName>
        <fullName evidence="1">Uncharacterized protein</fullName>
    </submittedName>
</protein>
<evidence type="ECO:0000313" key="1">
    <source>
        <dbReference type="EMBL" id="CAB4312539.1"/>
    </source>
</evidence>
<evidence type="ECO:0000313" key="2">
    <source>
        <dbReference type="Proteomes" id="UP000507245"/>
    </source>
</evidence>
<name>A0A6J5XFQ6_PRUAR</name>
<accession>A0A6J5XFQ6</accession>
<dbReference type="EMBL" id="CAEKKB010000006">
    <property type="protein sequence ID" value="CAB4312539.1"/>
    <property type="molecule type" value="Genomic_DNA"/>
</dbReference>
<dbReference type="Proteomes" id="UP000507245">
    <property type="component" value="Unassembled WGS sequence"/>
</dbReference>
<proteinExistence type="predicted"/>
<dbReference type="AlphaFoldDB" id="A0A6J5XFQ6"/>
<sequence>MRRKYPNRARISRQQLLWFCCCFVSRKSSVFLNAVNHPSLLSPEERVPYRSRASQKLKAMAASEVTTLYTKLDDK</sequence>
<organism evidence="1 2">
    <name type="scientific">Prunus armeniaca</name>
    <name type="common">Apricot</name>
    <name type="synonym">Armeniaca vulgaris</name>
    <dbReference type="NCBI Taxonomy" id="36596"/>
    <lineage>
        <taxon>Eukaryota</taxon>
        <taxon>Viridiplantae</taxon>
        <taxon>Streptophyta</taxon>
        <taxon>Embryophyta</taxon>
        <taxon>Tracheophyta</taxon>
        <taxon>Spermatophyta</taxon>
        <taxon>Magnoliopsida</taxon>
        <taxon>eudicotyledons</taxon>
        <taxon>Gunneridae</taxon>
        <taxon>Pentapetalae</taxon>
        <taxon>rosids</taxon>
        <taxon>fabids</taxon>
        <taxon>Rosales</taxon>
        <taxon>Rosaceae</taxon>
        <taxon>Amygdaloideae</taxon>
        <taxon>Amygdaleae</taxon>
        <taxon>Prunus</taxon>
    </lineage>
</organism>